<organism evidence="3 4">
    <name type="scientific">Kitasatospora atroaurantiaca</name>
    <dbReference type="NCBI Taxonomy" id="285545"/>
    <lineage>
        <taxon>Bacteria</taxon>
        <taxon>Bacillati</taxon>
        <taxon>Actinomycetota</taxon>
        <taxon>Actinomycetes</taxon>
        <taxon>Kitasatosporales</taxon>
        <taxon>Streptomycetaceae</taxon>
        <taxon>Kitasatospora</taxon>
    </lineage>
</organism>
<evidence type="ECO:0000313" key="4">
    <source>
        <dbReference type="Proteomes" id="UP000318416"/>
    </source>
</evidence>
<sequence>MSTGRAIEAVTQTLRSLLTPVTPQVTARPLDQARGAGAGGLQLNLFLYDIAPNAAWRNLEPPARSAGGGLHPPLALDLHYLVTAYSDTQDEAPAHRLLGEAMQLLHDGALLARTKLEGVLADAGVHLQPDRVRLTPVRLGIDEQSKLWSGFQTQYRLSVGYQASVVLIDTLKPPEAPLPVLRRGREPLDPLGQDQGVPVVGGAAPRLDALTVAAWRGNPSLPARTGDQLVLEGEGLAGGPVRGRFSHPRLGAPLWEDAAAGSTAERVLLPVPAGLPAGVATVTLAIGPPAGPLITSNSLPLPVAVRLGQPVLGPAGAGSVPVTVPCDRLLVDDQAVLLLVGGGQLPPTAAVRAGVDLSFDVPRTAPAGTALTLRLRVDGIDSIPLPEPDADPAKPLPTQFDPAQQVVLP</sequence>
<evidence type="ECO:0000256" key="1">
    <source>
        <dbReference type="SAM" id="MobiDB-lite"/>
    </source>
</evidence>
<proteinExistence type="predicted"/>
<name>A0A561F013_9ACTN</name>
<dbReference type="EMBL" id="VIVR01000001">
    <property type="protein sequence ID" value="TWE21200.1"/>
    <property type="molecule type" value="Genomic_DNA"/>
</dbReference>
<comment type="caution">
    <text evidence="3">The sequence shown here is derived from an EMBL/GenBank/DDBJ whole genome shotgun (WGS) entry which is preliminary data.</text>
</comment>
<feature type="region of interest" description="Disordered" evidence="1">
    <location>
        <begin position="383"/>
        <end position="409"/>
    </location>
</feature>
<dbReference type="Proteomes" id="UP000318416">
    <property type="component" value="Unassembled WGS sequence"/>
</dbReference>
<dbReference type="AlphaFoldDB" id="A0A561F013"/>
<accession>A0A561F013</accession>
<evidence type="ECO:0000313" key="3">
    <source>
        <dbReference type="EMBL" id="TWE21200.1"/>
    </source>
</evidence>
<protein>
    <submittedName>
        <fullName evidence="3">Uncharacterized protein DUF4255</fullName>
    </submittedName>
</protein>
<feature type="domain" description="Pvc16 N-terminal" evidence="2">
    <location>
        <begin position="9"/>
        <end position="181"/>
    </location>
</feature>
<keyword evidence="4" id="KW-1185">Reference proteome</keyword>
<evidence type="ECO:0000259" key="2">
    <source>
        <dbReference type="Pfam" id="PF14065"/>
    </source>
</evidence>
<dbReference type="Pfam" id="PF14065">
    <property type="entry name" value="Pvc16_N"/>
    <property type="match status" value="1"/>
</dbReference>
<dbReference type="RefSeq" id="WP_145796006.1">
    <property type="nucleotide sequence ID" value="NZ_BAAABR010000019.1"/>
</dbReference>
<dbReference type="OrthoDB" id="527247at2"/>
<dbReference type="InterPro" id="IPR025351">
    <property type="entry name" value="Pvc16_N"/>
</dbReference>
<gene>
    <name evidence="3" type="ORF">FB465_6367</name>
</gene>
<reference evidence="3 4" key="1">
    <citation type="submission" date="2019-06" db="EMBL/GenBank/DDBJ databases">
        <title>Sequencing the genomes of 1000 actinobacteria strains.</title>
        <authorList>
            <person name="Klenk H.-P."/>
        </authorList>
    </citation>
    <scope>NUCLEOTIDE SEQUENCE [LARGE SCALE GENOMIC DNA]</scope>
    <source>
        <strain evidence="3 4">DSM 41649</strain>
    </source>
</reference>